<dbReference type="PANTHER" id="PTHR11941:SF171">
    <property type="entry name" value="SD19268P"/>
    <property type="match status" value="1"/>
</dbReference>
<dbReference type="AlphaFoldDB" id="A0A168MIE4"/>
<keyword evidence="5" id="KW-1185">Reference proteome</keyword>
<dbReference type="InParanoid" id="A0A168MIE4"/>
<dbReference type="GO" id="GO:0016836">
    <property type="term" value="F:hydro-lyase activity"/>
    <property type="evidence" value="ECO:0007669"/>
    <property type="project" value="UniProtKB-ARBA"/>
</dbReference>
<dbReference type="OMA" id="YEQAHAW"/>
<dbReference type="InterPro" id="IPR029045">
    <property type="entry name" value="ClpP/crotonase-like_dom_sf"/>
</dbReference>
<dbReference type="GO" id="GO:0006635">
    <property type="term" value="P:fatty acid beta-oxidation"/>
    <property type="evidence" value="ECO:0007669"/>
    <property type="project" value="TreeGrafter"/>
</dbReference>
<dbReference type="Proteomes" id="UP000078561">
    <property type="component" value="Unassembled WGS sequence"/>
</dbReference>
<dbReference type="Pfam" id="PF00378">
    <property type="entry name" value="ECH_1"/>
    <property type="match status" value="1"/>
</dbReference>
<comment type="similarity">
    <text evidence="1 3">Belongs to the enoyl-CoA hydratase/isomerase family.</text>
</comment>
<dbReference type="EMBL" id="LT552246">
    <property type="protein sequence ID" value="SAL98571.1"/>
    <property type="molecule type" value="Genomic_DNA"/>
</dbReference>
<evidence type="ECO:0000256" key="1">
    <source>
        <dbReference type="ARBA" id="ARBA00005254"/>
    </source>
</evidence>
<proteinExistence type="inferred from homology"/>
<keyword evidence="2" id="KW-0456">Lyase</keyword>
<evidence type="ECO:0000313" key="4">
    <source>
        <dbReference type="EMBL" id="SAL98571.1"/>
    </source>
</evidence>
<reference evidence="4" key="1">
    <citation type="submission" date="2016-04" db="EMBL/GenBank/DDBJ databases">
        <authorList>
            <person name="Evans L.H."/>
            <person name="Alamgir A."/>
            <person name="Owens N."/>
            <person name="Weber N.D."/>
            <person name="Virtaneva K."/>
            <person name="Barbian K."/>
            <person name="Babar A."/>
            <person name="Rosenke K."/>
        </authorList>
    </citation>
    <scope>NUCLEOTIDE SEQUENCE [LARGE SCALE GENOMIC DNA]</scope>
    <source>
        <strain evidence="4">CBS 101.48</strain>
    </source>
</reference>
<dbReference type="InterPro" id="IPR014748">
    <property type="entry name" value="Enoyl-CoA_hydra_C"/>
</dbReference>
<dbReference type="FunFam" id="3.90.226.10:FF:000009">
    <property type="entry name" value="Carnitinyl-CoA dehydratase"/>
    <property type="match status" value="1"/>
</dbReference>
<dbReference type="SUPFAM" id="SSF52096">
    <property type="entry name" value="ClpP/crotonase"/>
    <property type="match status" value="1"/>
</dbReference>
<evidence type="ECO:0000313" key="5">
    <source>
        <dbReference type="Proteomes" id="UP000078561"/>
    </source>
</evidence>
<evidence type="ECO:0000256" key="3">
    <source>
        <dbReference type="RuleBase" id="RU003707"/>
    </source>
</evidence>
<protein>
    <recommendedName>
        <fullName evidence="6">Enoyl-CoA hydratase</fullName>
    </recommendedName>
</protein>
<dbReference type="OrthoDB" id="410701at2759"/>
<dbReference type="PROSITE" id="PS00166">
    <property type="entry name" value="ENOYL_COA_HYDRATASE"/>
    <property type="match status" value="1"/>
</dbReference>
<dbReference type="STRING" id="4829.A0A168MIE4"/>
<dbReference type="Gene3D" id="1.10.12.10">
    <property type="entry name" value="Lyase 2-enoyl-coa Hydratase, Chain A, domain 2"/>
    <property type="match status" value="1"/>
</dbReference>
<evidence type="ECO:0000256" key="2">
    <source>
        <dbReference type="ARBA" id="ARBA00023239"/>
    </source>
</evidence>
<evidence type="ECO:0008006" key="6">
    <source>
        <dbReference type="Google" id="ProtNLM"/>
    </source>
</evidence>
<dbReference type="PANTHER" id="PTHR11941">
    <property type="entry name" value="ENOYL-COA HYDRATASE-RELATED"/>
    <property type="match status" value="1"/>
</dbReference>
<accession>A0A168MIE4</accession>
<dbReference type="InterPro" id="IPR001753">
    <property type="entry name" value="Enoyl-CoA_hydra/iso"/>
</dbReference>
<dbReference type="InterPro" id="IPR018376">
    <property type="entry name" value="Enoyl-CoA_hyd/isom_CS"/>
</dbReference>
<gene>
    <name evidence="4" type="primary">ABSGL_04122.1 scaffold 5122</name>
</gene>
<name>A0A168MIE4_ABSGL</name>
<dbReference type="Gene3D" id="3.90.226.10">
    <property type="entry name" value="2-enoyl-CoA Hydratase, Chain A, domain 1"/>
    <property type="match status" value="1"/>
</dbReference>
<dbReference type="CDD" id="cd06558">
    <property type="entry name" value="crotonase-like"/>
    <property type="match status" value="1"/>
</dbReference>
<organism evidence="4">
    <name type="scientific">Absidia glauca</name>
    <name type="common">Pin mould</name>
    <dbReference type="NCBI Taxonomy" id="4829"/>
    <lineage>
        <taxon>Eukaryota</taxon>
        <taxon>Fungi</taxon>
        <taxon>Fungi incertae sedis</taxon>
        <taxon>Mucoromycota</taxon>
        <taxon>Mucoromycotina</taxon>
        <taxon>Mucoromycetes</taxon>
        <taxon>Mucorales</taxon>
        <taxon>Cunninghamellaceae</taxon>
        <taxon>Absidia</taxon>
    </lineage>
</organism>
<dbReference type="FunFam" id="1.10.12.10:FF:000001">
    <property type="entry name" value="Probable enoyl-CoA hydratase, mitochondrial"/>
    <property type="match status" value="1"/>
</dbReference>
<sequence>MFARRLLATKPVFHSVRLATTRSIHASATKEAYLEHLQGDNQGISVLKLNRPVARNALSVKLVTEIRDCLAEIRFNSKDSRVLIVESLVDGVFCAGADLKERVTMTPSQVSEFLYNLRQAFRELETLPIPTIAALDGTAVGGGMEMALACDMRMAGPKAKMGLVETRLAILPGAGGTQRLSRLIGTSKAKELIFTASILDAKEAQTYGIVNGAKDGMTGFDQAVAMGQRILPNGPIGVKLAKLAVDRGAHLDMDSGLEVEQSYYGQVIHTKDRMEGLLAFKEKRKPVYKGE</sequence>
<dbReference type="GO" id="GO:0005739">
    <property type="term" value="C:mitochondrion"/>
    <property type="evidence" value="ECO:0007669"/>
    <property type="project" value="TreeGrafter"/>
</dbReference>